<dbReference type="EMBL" id="MF522809">
    <property type="protein sequence ID" value="ASY01639.1"/>
    <property type="molecule type" value="Genomic_DNA"/>
</dbReference>
<reference evidence="13" key="1">
    <citation type="submission" date="2017-07" db="EMBL/GenBank/DDBJ databases">
        <authorList>
            <person name="Sun Z.S."/>
            <person name="Albrecht U."/>
            <person name="Echele G."/>
            <person name="Lee C.C."/>
        </authorList>
    </citation>
    <scope>NUCLEOTIDE SEQUENCE</scope>
    <source>
        <strain evidence="13">Ab902</strain>
    </source>
</reference>
<dbReference type="GO" id="GO:0009298">
    <property type="term" value="P:GDP-mannose biosynthetic process"/>
    <property type="evidence" value="ECO:0007669"/>
    <property type="project" value="UniProtKB-UniPathway"/>
</dbReference>
<sequence>MNLQPVILSGGSGTRLWPLSREKYPKQLLTLFNQHSMLQNTGLRLNNSNVFTYQVNSPIVVSNKEYRFLIAEQLKQIGIRAKILLEPCGRNTAPALTIAALDIIKEKKDAIMVVMPADHLIDNIDAFHTAIQHAVVKAEEGNIICFGIEPTRPDTGYGYIKTEDLSEKNLKLLDSFVEKPDAATAQKYLESRDYVWNSGIFMMKASTWLNAIAKFNSSIYEACKLAYDLSVVDRDFIWVDDEEFAKSPEDSIDYSVMEHLGKNSSEEIRSYVVPMSVGWSDVGSWDAVWEESDKDKNGNATNNKHDTYFYNSHNNLAFSDNKRLISVLGLENIIVIDTQDALLVANKSKLTDIKKLVGLVRETHEPLTQVGRKVYRPWGNYDSIDNGDNFQVKRIIVNPGETLSLQMHYHRAEHWIVVKGTGKITRDKETFLLHENQSVYIPLGTVHRLENPGKLALELIEVQSGNYLGEDDIVRFEDVYGRTKE</sequence>
<evidence type="ECO:0000256" key="5">
    <source>
        <dbReference type="ARBA" id="ARBA00022695"/>
    </source>
</evidence>
<evidence type="ECO:0000256" key="1">
    <source>
        <dbReference type="ARBA" id="ARBA00004823"/>
    </source>
</evidence>
<evidence type="ECO:0000259" key="12">
    <source>
        <dbReference type="Pfam" id="PF22640"/>
    </source>
</evidence>
<dbReference type="Pfam" id="PF01050">
    <property type="entry name" value="MannoseP_isomer"/>
    <property type="match status" value="1"/>
</dbReference>
<dbReference type="InterPro" id="IPR011051">
    <property type="entry name" value="RmlC_Cupin_sf"/>
</dbReference>
<comment type="pathway">
    <text evidence="1">Nucleotide-sugar biosynthesis; GDP-alpha-D-mannose biosynthesis; GDP-alpha-D-mannose from alpha-D-mannose 1-phosphate (GTP route): step 1/1.</text>
</comment>
<keyword evidence="7" id="KW-0342">GTP-binding</keyword>
<dbReference type="GO" id="GO:0000271">
    <property type="term" value="P:polysaccharide biosynthetic process"/>
    <property type="evidence" value="ECO:0007669"/>
    <property type="project" value="InterPro"/>
</dbReference>
<dbReference type="InterPro" id="IPR014710">
    <property type="entry name" value="RmlC-like_jellyroll"/>
</dbReference>
<dbReference type="NCBIfam" id="TIGR01479">
    <property type="entry name" value="GMP_PMI"/>
    <property type="match status" value="1"/>
</dbReference>
<organism evidence="13">
    <name type="scientific">Acinetobacter baumannii</name>
    <dbReference type="NCBI Taxonomy" id="470"/>
    <lineage>
        <taxon>Bacteria</taxon>
        <taxon>Pseudomonadati</taxon>
        <taxon>Pseudomonadota</taxon>
        <taxon>Gammaproteobacteria</taxon>
        <taxon>Moraxellales</taxon>
        <taxon>Moraxellaceae</taxon>
        <taxon>Acinetobacter</taxon>
        <taxon>Acinetobacter calcoaceticus/baumannii complex</taxon>
    </lineage>
</organism>
<dbReference type="PANTHER" id="PTHR46390">
    <property type="entry name" value="MANNOSE-1-PHOSPHATE GUANYLYLTRANSFERASE"/>
    <property type="match status" value="1"/>
</dbReference>
<dbReference type="UniPathway" id="UPA00126">
    <property type="reaction ID" value="UER00930"/>
</dbReference>
<dbReference type="CDD" id="cd02213">
    <property type="entry name" value="cupin_PMI_typeII_C"/>
    <property type="match status" value="1"/>
</dbReference>
<keyword evidence="5" id="KW-0548">Nucleotidyltransferase</keyword>
<keyword evidence="6" id="KW-0547">Nucleotide-binding</keyword>
<dbReference type="EC" id="2.7.7.13" evidence="3"/>
<feature type="domain" description="Nucleotidyl transferase" evidence="10">
    <location>
        <begin position="5"/>
        <end position="296"/>
    </location>
</feature>
<evidence type="ECO:0000256" key="7">
    <source>
        <dbReference type="ARBA" id="ARBA00023134"/>
    </source>
</evidence>
<proteinExistence type="inferred from homology"/>
<dbReference type="InterPro" id="IPR006375">
    <property type="entry name" value="Man1P_GuaTrfase/Man6P_Isoase"/>
</dbReference>
<dbReference type="InterPro" id="IPR054566">
    <property type="entry name" value="ManC/GMP-like_b-helix"/>
</dbReference>
<evidence type="ECO:0000256" key="2">
    <source>
        <dbReference type="ARBA" id="ARBA00006115"/>
    </source>
</evidence>
<comment type="similarity">
    <text evidence="2 9">Belongs to the mannose-6-phosphate isomerase type 2 family.</text>
</comment>
<dbReference type="InterPro" id="IPR049577">
    <property type="entry name" value="GMPP_N"/>
</dbReference>
<protein>
    <recommendedName>
        <fullName evidence="3">mannose-1-phosphate guanylyltransferase</fullName>
        <ecNumber evidence="3">2.7.7.13</ecNumber>
    </recommendedName>
</protein>
<dbReference type="CDD" id="cd02509">
    <property type="entry name" value="GDP-M1P_Guanylyltransferase"/>
    <property type="match status" value="1"/>
</dbReference>
<dbReference type="Pfam" id="PF22640">
    <property type="entry name" value="ManC_GMP_beta-helix"/>
    <property type="match status" value="1"/>
</dbReference>
<dbReference type="FunFam" id="2.60.120.10:FF:000032">
    <property type="entry name" value="Mannose-1-phosphate guanylyltransferase/mannose-6-phosphate isomerase"/>
    <property type="match status" value="1"/>
</dbReference>
<dbReference type="InterPro" id="IPR001538">
    <property type="entry name" value="Man6P_isomerase-2_C"/>
</dbReference>
<dbReference type="AlphaFoldDB" id="A0A249JKM9"/>
<feature type="domain" description="MannoseP isomerase/GMP-like beta-helix" evidence="12">
    <location>
        <begin position="312"/>
        <end position="357"/>
    </location>
</feature>
<feature type="domain" description="Mannose-6-phosphate isomerase type II C-terminal" evidence="11">
    <location>
        <begin position="368"/>
        <end position="478"/>
    </location>
</feature>
<evidence type="ECO:0000313" key="13">
    <source>
        <dbReference type="EMBL" id="ASY01639.1"/>
    </source>
</evidence>
<dbReference type="InterPro" id="IPR029044">
    <property type="entry name" value="Nucleotide-diphossugar_trans"/>
</dbReference>
<dbReference type="GO" id="GO:0004475">
    <property type="term" value="F:mannose-1-phosphate guanylyltransferase (GTP) activity"/>
    <property type="evidence" value="ECO:0007669"/>
    <property type="project" value="UniProtKB-EC"/>
</dbReference>
<evidence type="ECO:0000256" key="3">
    <source>
        <dbReference type="ARBA" id="ARBA00012387"/>
    </source>
</evidence>
<evidence type="ECO:0000259" key="11">
    <source>
        <dbReference type="Pfam" id="PF01050"/>
    </source>
</evidence>
<evidence type="ECO:0000256" key="9">
    <source>
        <dbReference type="RuleBase" id="RU004190"/>
    </source>
</evidence>
<dbReference type="Gene3D" id="3.90.550.10">
    <property type="entry name" value="Spore Coat Polysaccharide Biosynthesis Protein SpsA, Chain A"/>
    <property type="match status" value="1"/>
</dbReference>
<dbReference type="SUPFAM" id="SSF51182">
    <property type="entry name" value="RmlC-like cupins"/>
    <property type="match status" value="1"/>
</dbReference>
<name>A0A249JKM9_ACIBA</name>
<dbReference type="Pfam" id="PF00483">
    <property type="entry name" value="NTP_transferase"/>
    <property type="match status" value="1"/>
</dbReference>
<evidence type="ECO:0000256" key="8">
    <source>
        <dbReference type="ARBA" id="ARBA00047343"/>
    </source>
</evidence>
<dbReference type="Gene3D" id="2.60.120.10">
    <property type="entry name" value="Jelly Rolls"/>
    <property type="match status" value="1"/>
</dbReference>
<dbReference type="InterPro" id="IPR051161">
    <property type="entry name" value="Mannose-6P_isomerase_type2"/>
</dbReference>
<comment type="catalytic activity">
    <reaction evidence="8">
        <text>alpha-D-mannose 1-phosphate + GTP + H(+) = GDP-alpha-D-mannose + diphosphate</text>
        <dbReference type="Rhea" id="RHEA:15229"/>
        <dbReference type="ChEBI" id="CHEBI:15378"/>
        <dbReference type="ChEBI" id="CHEBI:33019"/>
        <dbReference type="ChEBI" id="CHEBI:37565"/>
        <dbReference type="ChEBI" id="CHEBI:57527"/>
        <dbReference type="ChEBI" id="CHEBI:58409"/>
        <dbReference type="EC" id="2.7.7.13"/>
    </reaction>
</comment>
<evidence type="ECO:0000259" key="10">
    <source>
        <dbReference type="Pfam" id="PF00483"/>
    </source>
</evidence>
<accession>A0A249JKM9</accession>
<dbReference type="InterPro" id="IPR005835">
    <property type="entry name" value="NTP_transferase_dom"/>
</dbReference>
<dbReference type="RefSeq" id="WP_001053259.1">
    <property type="nucleotide sequence ID" value="NZ_JAIGUE010000011.1"/>
</dbReference>
<dbReference type="PANTHER" id="PTHR46390:SF1">
    <property type="entry name" value="MANNOSE-1-PHOSPHATE GUANYLYLTRANSFERASE"/>
    <property type="match status" value="1"/>
</dbReference>
<keyword evidence="4" id="KW-0808">Transferase</keyword>
<evidence type="ECO:0000256" key="4">
    <source>
        <dbReference type="ARBA" id="ARBA00022679"/>
    </source>
</evidence>
<dbReference type="SUPFAM" id="SSF53448">
    <property type="entry name" value="Nucleotide-diphospho-sugar transferases"/>
    <property type="match status" value="1"/>
</dbReference>
<dbReference type="GO" id="GO:0005525">
    <property type="term" value="F:GTP binding"/>
    <property type="evidence" value="ECO:0007669"/>
    <property type="project" value="UniProtKB-KW"/>
</dbReference>
<dbReference type="FunFam" id="3.90.550.10:FF:000046">
    <property type="entry name" value="Mannose-1-phosphate guanylyltransferase (GDP)"/>
    <property type="match status" value="1"/>
</dbReference>
<evidence type="ECO:0000256" key="6">
    <source>
        <dbReference type="ARBA" id="ARBA00022741"/>
    </source>
</evidence>
<gene>
    <name evidence="13" type="primary">manC</name>
</gene>